<evidence type="ECO:0000313" key="2">
    <source>
        <dbReference type="EMBL" id="RPD67569.1"/>
    </source>
</evidence>
<gene>
    <name evidence="2" type="ORF">L227DRAFT_28548</name>
</gene>
<reference evidence="2" key="1">
    <citation type="journal article" date="2018" name="Genome Biol. Evol.">
        <title>Genomics and development of Lentinus tigrinus, a white-rot wood-decaying mushroom with dimorphic fruiting bodies.</title>
        <authorList>
            <person name="Wu B."/>
            <person name="Xu Z."/>
            <person name="Knudson A."/>
            <person name="Carlson A."/>
            <person name="Chen N."/>
            <person name="Kovaka S."/>
            <person name="LaButti K."/>
            <person name="Lipzen A."/>
            <person name="Pennachio C."/>
            <person name="Riley R."/>
            <person name="Schakwitz W."/>
            <person name="Umezawa K."/>
            <person name="Ohm R.A."/>
            <person name="Grigoriev I.V."/>
            <person name="Nagy L.G."/>
            <person name="Gibbons J."/>
            <person name="Hibbett D."/>
        </authorList>
    </citation>
    <scope>NUCLEOTIDE SEQUENCE [LARGE SCALE GENOMIC DNA]</scope>
    <source>
        <strain evidence="2">ALCF2SS1-6</strain>
    </source>
</reference>
<dbReference type="EMBL" id="ML122250">
    <property type="protein sequence ID" value="RPD67569.1"/>
    <property type="molecule type" value="Genomic_DNA"/>
</dbReference>
<accession>A0A5C2SXV1</accession>
<dbReference type="AlphaFoldDB" id="A0A5C2SXV1"/>
<feature type="region of interest" description="Disordered" evidence="1">
    <location>
        <begin position="1"/>
        <end position="72"/>
    </location>
</feature>
<proteinExistence type="predicted"/>
<dbReference type="Proteomes" id="UP000313359">
    <property type="component" value="Unassembled WGS sequence"/>
</dbReference>
<protein>
    <submittedName>
        <fullName evidence="2">Uncharacterized protein</fullName>
    </submittedName>
</protein>
<feature type="compositionally biased region" description="Basic residues" evidence="1">
    <location>
        <begin position="19"/>
        <end position="34"/>
    </location>
</feature>
<keyword evidence="3" id="KW-1185">Reference proteome</keyword>
<feature type="compositionally biased region" description="Basic residues" evidence="1">
    <location>
        <begin position="60"/>
        <end position="70"/>
    </location>
</feature>
<sequence length="267" mass="30196">MPSASTKTRRTKNEAQRPKGQKSRSKLSRSRRRAWASSTSTHQKHGAHVVRGMRDVALGGRRRRRRRRASRASEGGCCLETSFWLWPALDGVSRQYGRSRLSSDRKRPCGLHDLRGSRRSVDPSPAYRCSLQAPTRFERVETRQYAGFNTERFEVGFTQTASPHMSPSIPGPRRQVASLHESPLANVIEPRSSESRDLPVLSAQLGYPRTSCPRCSLTPCAEMVAWRHSMRFYCQQPLHSCPSRNKLHTPRTGATQILPHCAHASDR</sequence>
<organism evidence="2 3">
    <name type="scientific">Lentinus tigrinus ALCF2SS1-6</name>
    <dbReference type="NCBI Taxonomy" id="1328759"/>
    <lineage>
        <taxon>Eukaryota</taxon>
        <taxon>Fungi</taxon>
        <taxon>Dikarya</taxon>
        <taxon>Basidiomycota</taxon>
        <taxon>Agaricomycotina</taxon>
        <taxon>Agaricomycetes</taxon>
        <taxon>Polyporales</taxon>
        <taxon>Polyporaceae</taxon>
        <taxon>Lentinus</taxon>
    </lineage>
</organism>
<feature type="compositionally biased region" description="Basic and acidic residues" evidence="1">
    <location>
        <begin position="101"/>
        <end position="121"/>
    </location>
</feature>
<name>A0A5C2SXV1_9APHY</name>
<evidence type="ECO:0000256" key="1">
    <source>
        <dbReference type="SAM" id="MobiDB-lite"/>
    </source>
</evidence>
<evidence type="ECO:0000313" key="3">
    <source>
        <dbReference type="Proteomes" id="UP000313359"/>
    </source>
</evidence>
<feature type="region of interest" description="Disordered" evidence="1">
    <location>
        <begin position="98"/>
        <end position="125"/>
    </location>
</feature>